<dbReference type="Pfam" id="PF00534">
    <property type="entry name" value="Glycos_transf_1"/>
    <property type="match status" value="1"/>
</dbReference>
<name>A0AA92BZX2_RHIRH</name>
<protein>
    <recommendedName>
        <fullName evidence="1">Glycosyl transferase family 1 domain-containing protein</fullName>
    </recommendedName>
</protein>
<dbReference type="CDD" id="cd03801">
    <property type="entry name" value="GT4_PimA-like"/>
    <property type="match status" value="1"/>
</dbReference>
<evidence type="ECO:0000313" key="3">
    <source>
        <dbReference type="Proteomes" id="UP000244335"/>
    </source>
</evidence>
<reference evidence="2 3" key="1">
    <citation type="submission" date="2018-04" db="EMBL/GenBank/DDBJ databases">
        <authorList>
            <person name="Hagen T."/>
        </authorList>
    </citation>
    <scope>NUCLEOTIDE SEQUENCE [LARGE SCALE GENOMIC DNA]</scope>
    <source>
        <strain evidence="2 3">TPD7009</strain>
    </source>
</reference>
<dbReference type="GO" id="GO:0016757">
    <property type="term" value="F:glycosyltransferase activity"/>
    <property type="evidence" value="ECO:0007669"/>
    <property type="project" value="InterPro"/>
</dbReference>
<dbReference type="RefSeq" id="WP_116494460.1">
    <property type="nucleotide sequence ID" value="NZ_QDFR01000009.1"/>
</dbReference>
<accession>A0AA92BZX2</accession>
<proteinExistence type="predicted"/>
<dbReference type="PANTHER" id="PTHR12526:SF636">
    <property type="entry name" value="BLL3647 PROTEIN"/>
    <property type="match status" value="1"/>
</dbReference>
<dbReference type="Proteomes" id="UP000244335">
    <property type="component" value="Unassembled WGS sequence"/>
</dbReference>
<organism evidence="2 3">
    <name type="scientific">Rhizobium rhizogenes</name>
    <name type="common">Agrobacterium rhizogenes</name>
    <dbReference type="NCBI Taxonomy" id="359"/>
    <lineage>
        <taxon>Bacteria</taxon>
        <taxon>Pseudomonadati</taxon>
        <taxon>Pseudomonadota</taxon>
        <taxon>Alphaproteobacteria</taxon>
        <taxon>Hyphomicrobiales</taxon>
        <taxon>Rhizobiaceae</taxon>
        <taxon>Rhizobium/Agrobacterium group</taxon>
        <taxon>Rhizobium</taxon>
    </lineage>
</organism>
<dbReference type="AlphaFoldDB" id="A0AA92BZX2"/>
<dbReference type="Gene3D" id="3.40.50.2000">
    <property type="entry name" value="Glycogen Phosphorylase B"/>
    <property type="match status" value="2"/>
</dbReference>
<dbReference type="EMBL" id="QDFR01000009">
    <property type="protein sequence ID" value="PVE50811.1"/>
    <property type="molecule type" value="Genomic_DNA"/>
</dbReference>
<gene>
    <name evidence="2" type="ORF">DC430_19780</name>
</gene>
<evidence type="ECO:0000313" key="2">
    <source>
        <dbReference type="EMBL" id="PVE50811.1"/>
    </source>
</evidence>
<sequence>MQKIKALYLSPVPDFKGGAERSLFDLLANPNIDPVLAVPEEGELAVRARAMNIPVEVIDFGSVHHVRRPFKVWHGLTALSDAWRASRFLRSAALRNNVDIIHTNGLKAHSVALLTKFGKSPKLVMHFRDIAYTAQEKMVWRLLTRLASRAVFVSRACYPGEKLPVNGRVIFNGIDPRPQITLSPQTPLRVGFIGRIHPHKGLHTLLNWMQKAKSDGLSVHLFVRGSFSSEAPQYEEQIKSQIRMQGLGDCVSLEGFFHDPAAVYKNLDVVCAPAQAAEPFGRTVLEPMSIGLPVIATPTGGTTEMVLDGITGFIARDAEDFIKALRIIRTDELMIRSMVTAGRDHINDNFSKQKLHTAVYHLYRELLDGRHASATEVVKSPL</sequence>
<dbReference type="InterPro" id="IPR001296">
    <property type="entry name" value="Glyco_trans_1"/>
</dbReference>
<comment type="caution">
    <text evidence="2">The sequence shown here is derived from an EMBL/GenBank/DDBJ whole genome shotgun (WGS) entry which is preliminary data.</text>
</comment>
<dbReference type="SUPFAM" id="SSF53756">
    <property type="entry name" value="UDP-Glycosyltransferase/glycogen phosphorylase"/>
    <property type="match status" value="1"/>
</dbReference>
<evidence type="ECO:0000259" key="1">
    <source>
        <dbReference type="Pfam" id="PF00534"/>
    </source>
</evidence>
<dbReference type="PANTHER" id="PTHR12526">
    <property type="entry name" value="GLYCOSYLTRANSFERASE"/>
    <property type="match status" value="1"/>
</dbReference>
<feature type="domain" description="Glycosyl transferase family 1" evidence="1">
    <location>
        <begin position="179"/>
        <end position="343"/>
    </location>
</feature>